<dbReference type="InterPro" id="IPR027417">
    <property type="entry name" value="P-loop_NTPase"/>
</dbReference>
<dbReference type="AlphaFoldDB" id="A0A9Q8SUK7"/>
<dbReference type="RefSeq" id="XP_049145127.1">
    <property type="nucleotide sequence ID" value="XM_049287983.1"/>
</dbReference>
<protein>
    <recommendedName>
        <fullName evidence="3">NAD dependent epimerase/dehydratase</fullName>
    </recommendedName>
</protein>
<dbReference type="Gene3D" id="3.40.50.300">
    <property type="entry name" value="P-loop containing nucleotide triphosphate hydrolases"/>
    <property type="match status" value="1"/>
</dbReference>
<accession>A0A9Q8SUK7</accession>
<gene>
    <name evidence="1" type="ORF">CLUP02_09002</name>
</gene>
<evidence type="ECO:0000313" key="1">
    <source>
        <dbReference type="EMBL" id="UQC83508.1"/>
    </source>
</evidence>
<dbReference type="PANTHER" id="PTHR36978">
    <property type="entry name" value="P-LOOP CONTAINING NUCLEOTIDE TRIPHOSPHATE HYDROLASE"/>
    <property type="match status" value="1"/>
</dbReference>
<dbReference type="KEGG" id="clup:CLUP02_09002"/>
<dbReference type="Pfam" id="PF17784">
    <property type="entry name" value="Sulfotransfer_4"/>
    <property type="match status" value="1"/>
</dbReference>
<keyword evidence="2" id="KW-1185">Reference proteome</keyword>
<proteinExistence type="predicted"/>
<name>A0A9Q8SUK7_9PEZI</name>
<dbReference type="SUPFAM" id="SSF52540">
    <property type="entry name" value="P-loop containing nucleoside triphosphate hydrolases"/>
    <property type="match status" value="1"/>
</dbReference>
<dbReference type="PANTHER" id="PTHR36978:SF4">
    <property type="entry name" value="P-LOOP CONTAINING NUCLEOSIDE TRIPHOSPHATE HYDROLASE PROTEIN"/>
    <property type="match status" value="1"/>
</dbReference>
<dbReference type="InterPro" id="IPR040632">
    <property type="entry name" value="Sulfotransfer_4"/>
</dbReference>
<organism evidence="1 2">
    <name type="scientific">Colletotrichum lupini</name>
    <dbReference type="NCBI Taxonomy" id="145971"/>
    <lineage>
        <taxon>Eukaryota</taxon>
        <taxon>Fungi</taxon>
        <taxon>Dikarya</taxon>
        <taxon>Ascomycota</taxon>
        <taxon>Pezizomycotina</taxon>
        <taxon>Sordariomycetes</taxon>
        <taxon>Hypocreomycetidae</taxon>
        <taxon>Glomerellales</taxon>
        <taxon>Glomerellaceae</taxon>
        <taxon>Colletotrichum</taxon>
        <taxon>Colletotrichum acutatum species complex</taxon>
    </lineage>
</organism>
<dbReference type="Proteomes" id="UP000830671">
    <property type="component" value="Chromosome 4"/>
</dbReference>
<reference evidence="1" key="1">
    <citation type="journal article" date="2021" name="Mol. Plant Microbe Interact.">
        <title>Complete Genome Sequence of the Plant-Pathogenic Fungus Colletotrichum lupini.</title>
        <authorList>
            <person name="Baroncelli R."/>
            <person name="Pensec F."/>
            <person name="Da Lio D."/>
            <person name="Boufleur T."/>
            <person name="Vicente I."/>
            <person name="Sarrocco S."/>
            <person name="Picot A."/>
            <person name="Baraldi E."/>
            <person name="Sukno S."/>
            <person name="Thon M."/>
            <person name="Le Floch G."/>
        </authorList>
    </citation>
    <scope>NUCLEOTIDE SEQUENCE</scope>
    <source>
        <strain evidence="1">IMI 504893</strain>
    </source>
</reference>
<evidence type="ECO:0008006" key="3">
    <source>
        <dbReference type="Google" id="ProtNLM"/>
    </source>
</evidence>
<dbReference type="GeneID" id="73342993"/>
<evidence type="ECO:0000313" key="2">
    <source>
        <dbReference type="Proteomes" id="UP000830671"/>
    </source>
</evidence>
<sequence>MSRAIDKLPAPAESRSMKIIGLGPSRTGTLGLWQALKTLGYTPFHISELLPYGFQQMRALQEAIIANDSDKLFQRAEFDKLFAGYDCIVESPCYLCPNIIKEYLEDPDVKFILTERTPESWAKSIAGSLGAYHAKLAKPPLSIARYFDSFIWELTALFKAMTYRWSGGLEPSDPVFNEALSKSYVDYLESVKALVPADKLLILNLEKGFGWEEICTFLGKDVPEDPYPRINAMSDFHVAAEMVVSPAIKKTMRILTSSAIAIAVVKYFNKIRDTYYIAARVGTSLNLIYK</sequence>
<dbReference type="EMBL" id="CP019476">
    <property type="protein sequence ID" value="UQC83508.1"/>
    <property type="molecule type" value="Genomic_DNA"/>
</dbReference>